<reference evidence="1 2" key="1">
    <citation type="submission" date="2018-01" db="EMBL/GenBank/DDBJ databases">
        <title>Genome sequence of a Cantenovulum-like bacteria.</title>
        <authorList>
            <person name="Tan W.R."/>
            <person name="Lau N.-S."/>
            <person name="Go F."/>
            <person name="Amirul A.-A.A."/>
        </authorList>
    </citation>
    <scope>NUCLEOTIDE SEQUENCE [LARGE SCALE GENOMIC DNA]</scope>
    <source>
        <strain evidence="1 2">CCB-QB4</strain>
    </source>
</reference>
<dbReference type="Proteomes" id="UP000244441">
    <property type="component" value="Chromosome"/>
</dbReference>
<dbReference type="KEGG" id="cate:C2869_18865"/>
<name>A0A2S0VVY7_9ALTE</name>
<gene>
    <name evidence="1" type="ORF">C2869_18865</name>
</gene>
<proteinExistence type="predicted"/>
<accession>A0A2S0VVY7</accession>
<sequence>MNVSYAACKRDFMGVMQCGAGACKINSQGQVHCSKFKKGGAAVGKQGKVFCGPGKCLKDKSGQVFCASSIQDDIIINAVGKARCDKKCVLGQVQACKTEAQLPEQVKELIKEQPAQQGEHYQRLQRVK</sequence>
<keyword evidence="2" id="KW-1185">Reference proteome</keyword>
<organism evidence="1 2">
    <name type="scientific">Saccharobesus litoralis</name>
    <dbReference type="NCBI Taxonomy" id="2172099"/>
    <lineage>
        <taxon>Bacteria</taxon>
        <taxon>Pseudomonadati</taxon>
        <taxon>Pseudomonadota</taxon>
        <taxon>Gammaproteobacteria</taxon>
        <taxon>Alteromonadales</taxon>
        <taxon>Alteromonadaceae</taxon>
        <taxon>Saccharobesus</taxon>
    </lineage>
</organism>
<dbReference type="EMBL" id="CP026604">
    <property type="protein sequence ID" value="AWB68343.1"/>
    <property type="molecule type" value="Genomic_DNA"/>
</dbReference>
<dbReference type="AlphaFoldDB" id="A0A2S0VVY7"/>
<evidence type="ECO:0000313" key="2">
    <source>
        <dbReference type="Proteomes" id="UP000244441"/>
    </source>
</evidence>
<evidence type="ECO:0000313" key="1">
    <source>
        <dbReference type="EMBL" id="AWB68343.1"/>
    </source>
</evidence>
<protein>
    <submittedName>
        <fullName evidence="1">Uncharacterized protein</fullName>
    </submittedName>
</protein>